<feature type="DNA-binding region" description="H-T-H motif" evidence="4">
    <location>
        <begin position="58"/>
        <end position="77"/>
    </location>
</feature>
<protein>
    <submittedName>
        <fullName evidence="7">TetR family transcriptional regulator</fullName>
    </submittedName>
</protein>
<evidence type="ECO:0000256" key="5">
    <source>
        <dbReference type="SAM" id="MobiDB-lite"/>
    </source>
</evidence>
<dbReference type="GO" id="GO:0003677">
    <property type="term" value="F:DNA binding"/>
    <property type="evidence" value="ECO:0007669"/>
    <property type="project" value="UniProtKB-UniRule"/>
</dbReference>
<dbReference type="EMBL" id="CP048630">
    <property type="protein sequence ID" value="QIB33516.1"/>
    <property type="molecule type" value="Genomic_DNA"/>
</dbReference>
<dbReference type="AlphaFoldDB" id="A0A6P1YLF3"/>
<dbReference type="SUPFAM" id="SSF46689">
    <property type="entry name" value="Homeodomain-like"/>
    <property type="match status" value="1"/>
</dbReference>
<evidence type="ECO:0000256" key="3">
    <source>
        <dbReference type="ARBA" id="ARBA00023163"/>
    </source>
</evidence>
<dbReference type="PANTHER" id="PTHR47506:SF6">
    <property type="entry name" value="HTH-TYPE TRANSCRIPTIONAL REPRESSOR NEMR"/>
    <property type="match status" value="1"/>
</dbReference>
<evidence type="ECO:0000313" key="7">
    <source>
        <dbReference type="EMBL" id="QIB33516.1"/>
    </source>
</evidence>
<dbReference type="PRINTS" id="PR00455">
    <property type="entry name" value="HTHTETR"/>
</dbReference>
<reference evidence="7 8" key="1">
    <citation type="submission" date="2020-02" db="EMBL/GenBank/DDBJ databases">
        <authorList>
            <person name="Li G."/>
        </authorList>
    </citation>
    <scope>NUCLEOTIDE SEQUENCE [LARGE SCALE GENOMIC DNA]</scope>
    <source>
        <strain evidence="7 8">DSM 102029</strain>
    </source>
</reference>
<dbReference type="Proteomes" id="UP000464751">
    <property type="component" value="Chromosome"/>
</dbReference>
<dbReference type="InterPro" id="IPR009057">
    <property type="entry name" value="Homeodomain-like_sf"/>
</dbReference>
<dbReference type="InterPro" id="IPR011075">
    <property type="entry name" value="TetR_C"/>
</dbReference>
<dbReference type="Gene3D" id="1.10.357.10">
    <property type="entry name" value="Tetracycline Repressor, domain 2"/>
    <property type="match status" value="1"/>
</dbReference>
<keyword evidence="8" id="KW-1185">Reference proteome</keyword>
<dbReference type="InterPro" id="IPR001647">
    <property type="entry name" value="HTH_TetR"/>
</dbReference>
<evidence type="ECO:0000256" key="4">
    <source>
        <dbReference type="PROSITE-ProRule" id="PRU00335"/>
    </source>
</evidence>
<sequence>MHRPAAIAASAVADSPVAEPPAPRRGRPPRAPADAHARQQLMRAGLAFLTERGYSAVGVDEILRQAGVPKGSFYHYFNGKAAFGLALIEAYRAYFAARLDRCFDDETRDPVSRLRAFIDDAERGMARHGFRRGCLIGNLGQEMGALPEEFRAALTLALEDWQARTARCLRLARDQGQIDPQHDPDALAAFFWIGWEGAVLRAKLEQRAAPLHTFAASFFRLIGH</sequence>
<keyword evidence="3" id="KW-0804">Transcription</keyword>
<evidence type="ECO:0000256" key="1">
    <source>
        <dbReference type="ARBA" id="ARBA00023015"/>
    </source>
</evidence>
<dbReference type="Pfam" id="PF00440">
    <property type="entry name" value="TetR_N"/>
    <property type="match status" value="1"/>
</dbReference>
<dbReference type="Pfam" id="PF16925">
    <property type="entry name" value="TetR_C_13"/>
    <property type="match status" value="1"/>
</dbReference>
<dbReference type="PANTHER" id="PTHR47506">
    <property type="entry name" value="TRANSCRIPTIONAL REGULATORY PROTEIN"/>
    <property type="match status" value="1"/>
</dbReference>
<evidence type="ECO:0000313" key="8">
    <source>
        <dbReference type="Proteomes" id="UP000464751"/>
    </source>
</evidence>
<dbReference type="InterPro" id="IPR036271">
    <property type="entry name" value="Tet_transcr_reg_TetR-rel_C_sf"/>
</dbReference>
<feature type="region of interest" description="Disordered" evidence="5">
    <location>
        <begin position="1"/>
        <end position="35"/>
    </location>
</feature>
<dbReference type="RefSeq" id="WP_163074611.1">
    <property type="nucleotide sequence ID" value="NZ_CP048630.1"/>
</dbReference>
<keyword evidence="1" id="KW-0805">Transcription regulation</keyword>
<dbReference type="PROSITE" id="PS50977">
    <property type="entry name" value="HTH_TETR_2"/>
    <property type="match status" value="1"/>
</dbReference>
<evidence type="ECO:0000256" key="2">
    <source>
        <dbReference type="ARBA" id="ARBA00023125"/>
    </source>
</evidence>
<organism evidence="7 8">
    <name type="scientific">Ancylobacter pratisalsi</name>
    <dbReference type="NCBI Taxonomy" id="1745854"/>
    <lineage>
        <taxon>Bacteria</taxon>
        <taxon>Pseudomonadati</taxon>
        <taxon>Pseudomonadota</taxon>
        <taxon>Alphaproteobacteria</taxon>
        <taxon>Hyphomicrobiales</taxon>
        <taxon>Xanthobacteraceae</taxon>
        <taxon>Ancylobacter</taxon>
    </lineage>
</organism>
<dbReference type="KEGG" id="apra:G3A50_07200"/>
<dbReference type="SUPFAM" id="SSF48498">
    <property type="entry name" value="Tetracyclin repressor-like, C-terminal domain"/>
    <property type="match status" value="1"/>
</dbReference>
<evidence type="ECO:0000259" key="6">
    <source>
        <dbReference type="PROSITE" id="PS50977"/>
    </source>
</evidence>
<accession>A0A6P1YLF3</accession>
<feature type="domain" description="HTH tetR-type" evidence="6">
    <location>
        <begin position="35"/>
        <end position="95"/>
    </location>
</feature>
<gene>
    <name evidence="7" type="ORF">G3A50_07200</name>
</gene>
<feature type="compositionally biased region" description="Low complexity" evidence="5">
    <location>
        <begin position="1"/>
        <end position="17"/>
    </location>
</feature>
<keyword evidence="2 4" id="KW-0238">DNA-binding</keyword>
<name>A0A6P1YLF3_9HYPH</name>
<proteinExistence type="predicted"/>